<name>A0A541BLX2_9NOCA</name>
<keyword evidence="1" id="KW-0732">Signal</keyword>
<dbReference type="AlphaFoldDB" id="A0A541BLX2"/>
<feature type="signal peptide" evidence="1">
    <location>
        <begin position="1"/>
        <end position="26"/>
    </location>
</feature>
<proteinExistence type="predicted"/>
<gene>
    <name evidence="3" type="ORF">FK531_07370</name>
</gene>
<evidence type="ECO:0000313" key="3">
    <source>
        <dbReference type="EMBL" id="TQF73327.1"/>
    </source>
</evidence>
<evidence type="ECO:0000259" key="2">
    <source>
        <dbReference type="Pfam" id="PF13472"/>
    </source>
</evidence>
<dbReference type="OrthoDB" id="154486at2"/>
<feature type="chain" id="PRO_5021993402" description="SGNH hydrolase-type esterase domain-containing protein" evidence="1">
    <location>
        <begin position="27"/>
        <end position="307"/>
    </location>
</feature>
<keyword evidence="4" id="KW-1185">Reference proteome</keyword>
<accession>A0A541BLX2</accession>
<dbReference type="SUPFAM" id="SSF52266">
    <property type="entry name" value="SGNH hydrolase"/>
    <property type="match status" value="1"/>
</dbReference>
<dbReference type="InterPro" id="IPR036514">
    <property type="entry name" value="SGNH_hydro_sf"/>
</dbReference>
<protein>
    <recommendedName>
        <fullName evidence="2">SGNH hydrolase-type esterase domain-containing protein</fullName>
    </recommendedName>
</protein>
<evidence type="ECO:0000256" key="1">
    <source>
        <dbReference type="SAM" id="SignalP"/>
    </source>
</evidence>
<dbReference type="Proteomes" id="UP000316256">
    <property type="component" value="Unassembled WGS sequence"/>
</dbReference>
<dbReference type="EMBL" id="VIGH01000003">
    <property type="protein sequence ID" value="TQF73327.1"/>
    <property type="molecule type" value="Genomic_DNA"/>
</dbReference>
<comment type="caution">
    <text evidence="3">The sequence shown here is derived from an EMBL/GenBank/DDBJ whole genome shotgun (WGS) entry which is preliminary data.</text>
</comment>
<sequence>MLSRLLPVAVAVAAVSIGFAGAPAVAAPTVPPENPTDTYYVSMGDSLAAGYQPNTKKDEPVSYSDLLYKTLKESDPNLQFVRIGCDGETTVSMINGGKCVYPDASSQLDFATKFLAAHQGRVKYLTLTVGANDIYHCLTAGSGSAGLPDVGCIAQSLGTIGTNLGKITGELHKAGGKDPHYVGMNYYDPALASWLKGGTSQVVAQGTAAANNLLAATITTANSANGFKTADVLNAFSNNDVLTTVDVPPFGTLPRNVARICEWTWMCSLADIHANPVGHQVIADTFLPLLTTNAAGTVTKSGGSSGS</sequence>
<dbReference type="RefSeq" id="WP_142097095.1">
    <property type="nucleotide sequence ID" value="NZ_VIGH01000003.1"/>
</dbReference>
<reference evidence="3 4" key="1">
    <citation type="submission" date="2019-06" db="EMBL/GenBank/DDBJ databases">
        <title>Rhodococcus spaelei sp. nov., isolated from a cave.</title>
        <authorList>
            <person name="Lee S.D."/>
        </authorList>
    </citation>
    <scope>NUCLEOTIDE SEQUENCE [LARGE SCALE GENOMIC DNA]</scope>
    <source>
        <strain evidence="3 4">C9-5</strain>
    </source>
</reference>
<feature type="domain" description="SGNH hydrolase-type esterase" evidence="2">
    <location>
        <begin position="43"/>
        <end position="281"/>
    </location>
</feature>
<evidence type="ECO:0000313" key="4">
    <source>
        <dbReference type="Proteomes" id="UP000316256"/>
    </source>
</evidence>
<organism evidence="3 4">
    <name type="scientific">Rhodococcus spelaei</name>
    <dbReference type="NCBI Taxonomy" id="2546320"/>
    <lineage>
        <taxon>Bacteria</taxon>
        <taxon>Bacillati</taxon>
        <taxon>Actinomycetota</taxon>
        <taxon>Actinomycetes</taxon>
        <taxon>Mycobacteriales</taxon>
        <taxon>Nocardiaceae</taxon>
        <taxon>Rhodococcus</taxon>
    </lineage>
</organism>
<dbReference type="InterPro" id="IPR013830">
    <property type="entry name" value="SGNH_hydro"/>
</dbReference>
<dbReference type="Gene3D" id="3.40.50.1110">
    <property type="entry name" value="SGNH hydrolase"/>
    <property type="match status" value="1"/>
</dbReference>
<dbReference type="Pfam" id="PF13472">
    <property type="entry name" value="Lipase_GDSL_2"/>
    <property type="match status" value="1"/>
</dbReference>